<sequence length="91" mass="10087">MASYAGKTVAALKIEARRDGQTHMTRERALFTPTHAFNLLYAWPQITVSQTVIPVVAGGEELYQGWLRKIRDPRNPPAANEAYSCAALKSL</sequence>
<reference evidence="1 2" key="1">
    <citation type="submission" date="2022-08" db="EMBL/GenBank/DDBJ databases">
        <title>Polyphasic taxonomy analysis of Qipengyuania sp.RS5-5.</title>
        <authorList>
            <person name="Xamxidin M."/>
            <person name="Wu M."/>
        </authorList>
    </citation>
    <scope>NUCLEOTIDE SEQUENCE [LARGE SCALE GENOMIC DNA]</scope>
    <source>
        <strain evidence="1 2">RS5-5</strain>
    </source>
</reference>
<name>A0ABT1XRP5_9SPHN</name>
<proteinExistence type="predicted"/>
<comment type="caution">
    <text evidence="1">The sequence shown here is derived from an EMBL/GenBank/DDBJ whole genome shotgun (WGS) entry which is preliminary data.</text>
</comment>
<dbReference type="RefSeq" id="WP_257596142.1">
    <property type="nucleotide sequence ID" value="NZ_JANKHH010000005.1"/>
</dbReference>
<keyword evidence="2" id="KW-1185">Reference proteome</keyword>
<evidence type="ECO:0000313" key="2">
    <source>
        <dbReference type="Proteomes" id="UP001206067"/>
    </source>
</evidence>
<evidence type="ECO:0000313" key="1">
    <source>
        <dbReference type="EMBL" id="MCR2834339.1"/>
    </source>
</evidence>
<dbReference type="Proteomes" id="UP001206067">
    <property type="component" value="Unassembled WGS sequence"/>
</dbReference>
<gene>
    <name evidence="1" type="ORF">NSO95_10315</name>
</gene>
<protein>
    <submittedName>
        <fullName evidence="1">Uncharacterized protein</fullName>
    </submittedName>
</protein>
<dbReference type="EMBL" id="JANKHH010000005">
    <property type="protein sequence ID" value="MCR2834339.1"/>
    <property type="molecule type" value="Genomic_DNA"/>
</dbReference>
<organism evidence="1 2">
    <name type="scientific">Parerythrobacter lacustris</name>
    <dbReference type="NCBI Taxonomy" id="2969984"/>
    <lineage>
        <taxon>Bacteria</taxon>
        <taxon>Pseudomonadati</taxon>
        <taxon>Pseudomonadota</taxon>
        <taxon>Alphaproteobacteria</taxon>
        <taxon>Sphingomonadales</taxon>
        <taxon>Erythrobacteraceae</taxon>
        <taxon>Parerythrobacter</taxon>
    </lineage>
</organism>
<accession>A0ABT1XRP5</accession>